<organism evidence="2 3">
    <name type="scientific">Natronorubrum sediminis</name>
    <dbReference type="NCBI Taxonomy" id="640943"/>
    <lineage>
        <taxon>Archaea</taxon>
        <taxon>Methanobacteriati</taxon>
        <taxon>Methanobacteriota</taxon>
        <taxon>Stenosarchaea group</taxon>
        <taxon>Halobacteria</taxon>
        <taxon>Halobacteriales</taxon>
        <taxon>Natrialbaceae</taxon>
        <taxon>Natronorubrum</taxon>
    </lineage>
</organism>
<accession>A0A1H6G0Q1</accession>
<dbReference type="RefSeq" id="WP_090507506.1">
    <property type="nucleotide sequence ID" value="NZ_FNWL01000002.1"/>
</dbReference>
<keyword evidence="3" id="KW-1185">Reference proteome</keyword>
<dbReference type="Proteomes" id="UP000199112">
    <property type="component" value="Unassembled WGS sequence"/>
</dbReference>
<evidence type="ECO:0000256" key="1">
    <source>
        <dbReference type="SAM" id="Phobius"/>
    </source>
</evidence>
<protein>
    <submittedName>
        <fullName evidence="2">Uncharacterized protein</fullName>
    </submittedName>
</protein>
<dbReference type="OrthoDB" id="169164at2157"/>
<feature type="transmembrane region" description="Helical" evidence="1">
    <location>
        <begin position="6"/>
        <end position="24"/>
    </location>
</feature>
<name>A0A1H6G0Q1_9EURY</name>
<dbReference type="EMBL" id="FNWL01000002">
    <property type="protein sequence ID" value="SEH16639.1"/>
    <property type="molecule type" value="Genomic_DNA"/>
</dbReference>
<reference evidence="3" key="1">
    <citation type="submission" date="2016-10" db="EMBL/GenBank/DDBJ databases">
        <authorList>
            <person name="Varghese N."/>
            <person name="Submissions S."/>
        </authorList>
    </citation>
    <scope>NUCLEOTIDE SEQUENCE [LARGE SCALE GENOMIC DNA]</scope>
    <source>
        <strain evidence="3">CGMCC 1.8981</strain>
    </source>
</reference>
<feature type="transmembrane region" description="Helical" evidence="1">
    <location>
        <begin position="31"/>
        <end position="52"/>
    </location>
</feature>
<evidence type="ECO:0000313" key="3">
    <source>
        <dbReference type="Proteomes" id="UP000199112"/>
    </source>
</evidence>
<keyword evidence="1" id="KW-0812">Transmembrane</keyword>
<gene>
    <name evidence="2" type="ORF">SAMN04487967_2756</name>
</gene>
<sequence length="93" mass="9718">MTPVVILAAFCGAMAVIAIGRLVLNAQRDWVDIGSVLVVVGITVLATFWAALEEGWFSPVGQALLALIGTCIVGAGVAVMVRYWNTVQLSNAS</sequence>
<keyword evidence="1" id="KW-0472">Membrane</keyword>
<dbReference type="AlphaFoldDB" id="A0A1H6G0Q1"/>
<keyword evidence="1" id="KW-1133">Transmembrane helix</keyword>
<feature type="transmembrane region" description="Helical" evidence="1">
    <location>
        <begin position="64"/>
        <end position="84"/>
    </location>
</feature>
<proteinExistence type="predicted"/>
<evidence type="ECO:0000313" key="2">
    <source>
        <dbReference type="EMBL" id="SEH16639.1"/>
    </source>
</evidence>